<dbReference type="AlphaFoldDB" id="A0A8H6KYU7"/>
<gene>
    <name evidence="1" type="ORF">HO133_007479</name>
</gene>
<dbReference type="RefSeq" id="XP_037157005.1">
    <property type="nucleotide sequence ID" value="XM_037298370.1"/>
</dbReference>
<reference evidence="1 2" key="1">
    <citation type="journal article" date="2020" name="Genomics">
        <title>Complete, high-quality genomes from long-read metagenomic sequencing of two wolf lichen thalli reveals enigmatic genome architecture.</title>
        <authorList>
            <person name="McKenzie S.K."/>
            <person name="Walston R.F."/>
            <person name="Allen J.L."/>
        </authorList>
    </citation>
    <scope>NUCLEOTIDE SEQUENCE [LARGE SCALE GENOMIC DNA]</scope>
    <source>
        <strain evidence="1">WasteWater1</strain>
    </source>
</reference>
<evidence type="ECO:0000313" key="1">
    <source>
        <dbReference type="EMBL" id="KAF6229363.1"/>
    </source>
</evidence>
<keyword evidence="2" id="KW-1185">Reference proteome</keyword>
<name>A0A8H6KYU7_9LECA</name>
<evidence type="ECO:0000313" key="2">
    <source>
        <dbReference type="Proteomes" id="UP000593566"/>
    </source>
</evidence>
<accession>A0A8H6KYU7</accession>
<organism evidence="1 2">
    <name type="scientific">Letharia lupina</name>
    <dbReference type="NCBI Taxonomy" id="560253"/>
    <lineage>
        <taxon>Eukaryota</taxon>
        <taxon>Fungi</taxon>
        <taxon>Dikarya</taxon>
        <taxon>Ascomycota</taxon>
        <taxon>Pezizomycotina</taxon>
        <taxon>Lecanoromycetes</taxon>
        <taxon>OSLEUM clade</taxon>
        <taxon>Lecanoromycetidae</taxon>
        <taxon>Lecanorales</taxon>
        <taxon>Lecanorineae</taxon>
        <taxon>Parmeliaceae</taxon>
        <taxon>Letharia</taxon>
    </lineage>
</organism>
<comment type="caution">
    <text evidence="1">The sequence shown here is derived from an EMBL/GenBank/DDBJ whole genome shotgun (WGS) entry which is preliminary data.</text>
</comment>
<dbReference type="InterPro" id="IPR021842">
    <property type="entry name" value="DUF3435"/>
</dbReference>
<proteinExistence type="predicted"/>
<dbReference type="PANTHER" id="PTHR37535:SF3">
    <property type="entry name" value="FLUG DOMAIN-CONTAINING PROTEIN"/>
    <property type="match status" value="1"/>
</dbReference>
<dbReference type="Pfam" id="PF11917">
    <property type="entry name" value="DUF3435"/>
    <property type="match status" value="1"/>
</dbReference>
<dbReference type="GeneID" id="59335878"/>
<dbReference type="PANTHER" id="PTHR37535">
    <property type="entry name" value="FLUG DOMAIN PROTEIN"/>
    <property type="match status" value="1"/>
</dbReference>
<dbReference type="EMBL" id="JACCJB010000003">
    <property type="protein sequence ID" value="KAF6229363.1"/>
    <property type="molecule type" value="Genomic_DNA"/>
</dbReference>
<sequence>MNRLLNSLTETAGYEKGSIAIHTLRRGFDNRVQPHVTTTELSQALGHKSQKMYEQKYKSRISSIDGQALFLRGTTNAKSIEYLRSAARHRNADLPRKLPAQVFADLEDSQEMTALRGRLVALSSEEWDERKKIGEI</sequence>
<protein>
    <submittedName>
        <fullName evidence="1">Uncharacterized protein</fullName>
    </submittedName>
</protein>
<dbReference type="Proteomes" id="UP000593566">
    <property type="component" value="Unassembled WGS sequence"/>
</dbReference>